<dbReference type="InterPro" id="IPR001005">
    <property type="entry name" value="SANT/Myb"/>
</dbReference>
<dbReference type="Proteomes" id="UP001141552">
    <property type="component" value="Unassembled WGS sequence"/>
</dbReference>
<evidence type="ECO:0000313" key="12">
    <source>
        <dbReference type="Proteomes" id="UP001141552"/>
    </source>
</evidence>
<feature type="compositionally biased region" description="Basic and acidic residues" evidence="8">
    <location>
        <begin position="500"/>
        <end position="513"/>
    </location>
</feature>
<dbReference type="GO" id="GO:0080092">
    <property type="term" value="P:regulation of pollen tube growth"/>
    <property type="evidence" value="ECO:0007669"/>
    <property type="project" value="UniProtKB-ARBA"/>
</dbReference>
<dbReference type="GO" id="GO:0003700">
    <property type="term" value="F:DNA-binding transcription factor activity"/>
    <property type="evidence" value="ECO:0007669"/>
    <property type="project" value="UniProtKB-ARBA"/>
</dbReference>
<dbReference type="SMART" id="SM00717">
    <property type="entry name" value="SANT"/>
    <property type="match status" value="2"/>
</dbReference>
<dbReference type="PROSITE" id="PS00175">
    <property type="entry name" value="PG_MUTASE"/>
    <property type="match status" value="1"/>
</dbReference>
<dbReference type="PANTHER" id="PTHR47995:SF18">
    <property type="entry name" value="TRANSCRIPTION FACTOR MYB65"/>
    <property type="match status" value="1"/>
</dbReference>
<evidence type="ECO:0000256" key="7">
    <source>
        <dbReference type="ARBA" id="ARBA00023242"/>
    </source>
</evidence>
<dbReference type="InterPro" id="IPR017930">
    <property type="entry name" value="Myb_dom"/>
</dbReference>
<keyword evidence="3" id="KW-0805">Transcription regulation</keyword>
<dbReference type="InterPro" id="IPR001345">
    <property type="entry name" value="PG/BPGM_mutase_AS"/>
</dbReference>
<dbReference type="FunFam" id="1.10.10.60:FF:000404">
    <property type="entry name" value="Transcription factor MYB97"/>
    <property type="match status" value="1"/>
</dbReference>
<accession>A0A9Q0GN14</accession>
<protein>
    <submittedName>
        <fullName evidence="11">Uncharacterized protein</fullName>
    </submittedName>
</protein>
<feature type="domain" description="Myb-like" evidence="9">
    <location>
        <begin position="78"/>
        <end position="128"/>
    </location>
</feature>
<keyword evidence="5" id="KW-0010">Activator</keyword>
<feature type="region of interest" description="Disordered" evidence="8">
    <location>
        <begin position="360"/>
        <end position="384"/>
    </location>
</feature>
<feature type="domain" description="Myb-like" evidence="9">
    <location>
        <begin position="25"/>
        <end position="77"/>
    </location>
</feature>
<keyword evidence="12" id="KW-1185">Reference proteome</keyword>
<feature type="compositionally biased region" description="Acidic residues" evidence="8">
    <location>
        <begin position="422"/>
        <end position="432"/>
    </location>
</feature>
<dbReference type="PROSITE" id="PS51294">
    <property type="entry name" value="HTH_MYB"/>
    <property type="match status" value="2"/>
</dbReference>
<keyword evidence="2" id="KW-0677">Repeat</keyword>
<dbReference type="AlphaFoldDB" id="A0A9Q0GN14"/>
<feature type="region of interest" description="Disordered" evidence="8">
    <location>
        <begin position="274"/>
        <end position="293"/>
    </location>
</feature>
<dbReference type="GO" id="GO:0048235">
    <property type="term" value="P:pollen sperm cell differentiation"/>
    <property type="evidence" value="ECO:0007669"/>
    <property type="project" value="UniProtKB-ARBA"/>
</dbReference>
<dbReference type="Gene3D" id="1.10.10.60">
    <property type="entry name" value="Homeodomain-like"/>
    <property type="match status" value="2"/>
</dbReference>
<evidence type="ECO:0000256" key="6">
    <source>
        <dbReference type="ARBA" id="ARBA00023163"/>
    </source>
</evidence>
<keyword evidence="6" id="KW-0804">Transcription</keyword>
<dbReference type="CDD" id="cd00167">
    <property type="entry name" value="SANT"/>
    <property type="match status" value="2"/>
</dbReference>
<dbReference type="GO" id="GO:0005634">
    <property type="term" value="C:nucleus"/>
    <property type="evidence" value="ECO:0007669"/>
    <property type="project" value="UniProtKB-SubCell"/>
</dbReference>
<dbReference type="GO" id="GO:0090406">
    <property type="term" value="C:pollen tube"/>
    <property type="evidence" value="ECO:0007669"/>
    <property type="project" value="UniProtKB-ARBA"/>
</dbReference>
<feature type="compositionally biased region" description="Polar residues" evidence="8">
    <location>
        <begin position="1"/>
        <end position="11"/>
    </location>
</feature>
<feature type="region of interest" description="Disordered" evidence="8">
    <location>
        <begin position="499"/>
        <end position="565"/>
    </location>
</feature>
<feature type="compositionally biased region" description="Basic and acidic residues" evidence="8">
    <location>
        <begin position="469"/>
        <end position="478"/>
    </location>
</feature>
<reference evidence="11" key="1">
    <citation type="submission" date="2022-02" db="EMBL/GenBank/DDBJ databases">
        <authorList>
            <person name="Henning P.M."/>
            <person name="McCubbin A.G."/>
            <person name="Shore J.S."/>
        </authorList>
    </citation>
    <scope>NUCLEOTIDE SEQUENCE</scope>
    <source>
        <strain evidence="11">F60SS</strain>
        <tissue evidence="11">Leaves</tissue>
    </source>
</reference>
<feature type="compositionally biased region" description="Low complexity" evidence="8">
    <location>
        <begin position="514"/>
        <end position="524"/>
    </location>
</feature>
<feature type="domain" description="HTH myb-type" evidence="10">
    <location>
        <begin position="78"/>
        <end position="132"/>
    </location>
</feature>
<evidence type="ECO:0000256" key="1">
    <source>
        <dbReference type="ARBA" id="ARBA00004123"/>
    </source>
</evidence>
<dbReference type="GO" id="GO:0003677">
    <property type="term" value="F:DNA binding"/>
    <property type="evidence" value="ECO:0007669"/>
    <property type="project" value="UniProtKB-KW"/>
</dbReference>
<evidence type="ECO:0000256" key="5">
    <source>
        <dbReference type="ARBA" id="ARBA00023159"/>
    </source>
</evidence>
<feature type="region of interest" description="Disordered" evidence="8">
    <location>
        <begin position="1"/>
        <end position="31"/>
    </location>
</feature>
<gene>
    <name evidence="11" type="ORF">Tsubulata_022279</name>
</gene>
<feature type="compositionally biased region" description="Low complexity" evidence="8">
    <location>
        <begin position="175"/>
        <end position="186"/>
    </location>
</feature>
<sequence>MSRSIMSNNGGASMEAGQSGPKGPNQGLKKGPWTAAEDAILIEYVKRHGEGNWNSVQKNSGLMRCGKSCRLRWANHLRPNLRKGSFTPEEERIIIELHAKLGNKWARMASQLPGRTDNEIKNYWNTRMKRRQRAGLPIYPQEFQEEAAAFQFQQQQQQQDHHQHQRNPADHHHNSLSSLLSGSSSSRKGAPYNPSSLSLLNPISFSSSSLEHNPLQNHQLHPSFYPTNSTSQFKFLGDKSTDHVGNLAPLSISPLSPYSGSHSSTNLFNQSHACPAQAIPGTPPPPPPLLHQEASDQDYENMSFTSLIMGAQVDPMAAFNIPCLRPELPSDQPPPPLPTTPLSCSGGGVCAMQSSSNYNNGGHETCSEAAAPPEAEGNDNNNSGLLDALLQEARTLSRKGNSRGGSPVVSAPDKGKGVVEEPVGEEEEEEGREEISSKRVKLSLANGSEANHQGADDMSSSQSSIGMKPNEEAVEEMHSMDDDLLSLLTNFPSSAPLPEWYRRSRNGADDHHGISSTGNGDTTGIDGGGQQQEASGTHDNPADAAPDLNWALGSGTGWNNMPGIC</sequence>
<dbReference type="GO" id="GO:0003824">
    <property type="term" value="F:catalytic activity"/>
    <property type="evidence" value="ECO:0007669"/>
    <property type="project" value="InterPro"/>
</dbReference>
<dbReference type="PROSITE" id="PS50090">
    <property type="entry name" value="MYB_LIKE"/>
    <property type="match status" value="2"/>
</dbReference>
<organism evidence="11 12">
    <name type="scientific">Turnera subulata</name>
    <dbReference type="NCBI Taxonomy" id="218843"/>
    <lineage>
        <taxon>Eukaryota</taxon>
        <taxon>Viridiplantae</taxon>
        <taxon>Streptophyta</taxon>
        <taxon>Embryophyta</taxon>
        <taxon>Tracheophyta</taxon>
        <taxon>Spermatophyta</taxon>
        <taxon>Magnoliopsida</taxon>
        <taxon>eudicotyledons</taxon>
        <taxon>Gunneridae</taxon>
        <taxon>Pentapetalae</taxon>
        <taxon>rosids</taxon>
        <taxon>fabids</taxon>
        <taxon>Malpighiales</taxon>
        <taxon>Passifloraceae</taxon>
        <taxon>Turnera</taxon>
    </lineage>
</organism>
<comment type="caution">
    <text evidence="11">The sequence shown here is derived from an EMBL/GenBank/DDBJ whole genome shotgun (WGS) entry which is preliminary data.</text>
</comment>
<dbReference type="EMBL" id="JAKUCV010000106">
    <property type="protein sequence ID" value="KAJ4851226.1"/>
    <property type="molecule type" value="Genomic_DNA"/>
</dbReference>
<evidence type="ECO:0000256" key="2">
    <source>
        <dbReference type="ARBA" id="ARBA00022737"/>
    </source>
</evidence>
<dbReference type="PANTHER" id="PTHR47995">
    <property type="entry name" value="TRANSCRIPTION FACTOR MYB33-RELATED"/>
    <property type="match status" value="1"/>
</dbReference>
<feature type="domain" description="HTH myb-type" evidence="10">
    <location>
        <begin position="25"/>
        <end position="77"/>
    </location>
</feature>
<dbReference type="OrthoDB" id="2143914at2759"/>
<proteinExistence type="predicted"/>
<feature type="region of interest" description="Disordered" evidence="8">
    <location>
        <begin position="396"/>
        <end position="478"/>
    </location>
</feature>
<dbReference type="InterPro" id="IPR009057">
    <property type="entry name" value="Homeodomain-like_sf"/>
</dbReference>
<dbReference type="Pfam" id="PF00249">
    <property type="entry name" value="Myb_DNA-binding"/>
    <property type="match status" value="2"/>
</dbReference>
<evidence type="ECO:0000313" key="11">
    <source>
        <dbReference type="EMBL" id="KAJ4851226.1"/>
    </source>
</evidence>
<evidence type="ECO:0000256" key="8">
    <source>
        <dbReference type="SAM" id="MobiDB-lite"/>
    </source>
</evidence>
<dbReference type="SUPFAM" id="SSF46689">
    <property type="entry name" value="Homeodomain-like"/>
    <property type="match status" value="1"/>
</dbReference>
<evidence type="ECO:0000259" key="9">
    <source>
        <dbReference type="PROSITE" id="PS50090"/>
    </source>
</evidence>
<comment type="subcellular location">
    <subcellularLocation>
        <location evidence="1">Nucleus</location>
    </subcellularLocation>
</comment>
<evidence type="ECO:0000259" key="10">
    <source>
        <dbReference type="PROSITE" id="PS51294"/>
    </source>
</evidence>
<dbReference type="FunFam" id="1.10.10.60:FF:000001">
    <property type="entry name" value="MYB-related transcription factor"/>
    <property type="match status" value="1"/>
</dbReference>
<evidence type="ECO:0000256" key="3">
    <source>
        <dbReference type="ARBA" id="ARBA00023015"/>
    </source>
</evidence>
<feature type="compositionally biased region" description="Basic and acidic residues" evidence="8">
    <location>
        <begin position="159"/>
        <end position="173"/>
    </location>
</feature>
<name>A0A9Q0GN14_9ROSI</name>
<feature type="region of interest" description="Disordered" evidence="8">
    <location>
        <begin position="150"/>
        <end position="193"/>
    </location>
</feature>
<reference evidence="11" key="2">
    <citation type="journal article" date="2023" name="Plants (Basel)">
        <title>Annotation of the Turnera subulata (Passifloraceae) Draft Genome Reveals the S-Locus Evolved after the Divergence of Turneroideae from Passifloroideae in a Stepwise Manner.</title>
        <authorList>
            <person name="Henning P.M."/>
            <person name="Roalson E.H."/>
            <person name="Mir W."/>
            <person name="McCubbin A.G."/>
            <person name="Shore J.S."/>
        </authorList>
    </citation>
    <scope>NUCLEOTIDE SEQUENCE</scope>
    <source>
        <strain evidence="11">F60SS</strain>
    </source>
</reference>
<keyword evidence="4" id="KW-0238">DNA-binding</keyword>
<evidence type="ECO:0000256" key="4">
    <source>
        <dbReference type="ARBA" id="ARBA00023125"/>
    </source>
</evidence>
<keyword evidence="7" id="KW-0539">Nucleus</keyword>